<dbReference type="SMART" id="SM00721">
    <property type="entry name" value="BAR"/>
    <property type="match status" value="1"/>
</dbReference>
<dbReference type="Pfam" id="PF14604">
    <property type="entry name" value="SH3_9"/>
    <property type="match status" value="1"/>
</dbReference>
<protein>
    <submittedName>
        <fullName evidence="7">Endophilin-B2 isoform X2</fullName>
    </submittedName>
</protein>
<dbReference type="PROSITE" id="PS50002">
    <property type="entry name" value="SH3"/>
    <property type="match status" value="1"/>
</dbReference>
<proteinExistence type="inferred from homology"/>
<evidence type="ECO:0000259" key="4">
    <source>
        <dbReference type="PROSITE" id="PS50002"/>
    </source>
</evidence>
<dbReference type="CDD" id="cd11802">
    <property type="entry name" value="SH3_Endophilin_B"/>
    <property type="match status" value="1"/>
</dbReference>
<accession>A0A7F5RGU8</accession>
<evidence type="ECO:0000256" key="1">
    <source>
        <dbReference type="ARBA" id="ARBA00006697"/>
    </source>
</evidence>
<sequence>MDFNVNKIVKDAGAAFSRVVQYAEEKLGTSERTELDGHFENLWNRANTTKNCTEKILRDVESVLIPNPGYRIEDYMFEKIEKKRPTRLSNIEHLGLDMIEFGNEIGPGTSYGSALIKVGQCEQKLGQVERDFIASTGTCFTQPLKKFLEGEMKTILKEKNLLETKRLDLDACKNRVRKARSMLGTQNKEGIPPEVLLEQAERDLRIVQSEFDRQTEITKLLLEGISSSHNTHLRCLYEFVETQANYYAQCTSIMTSLQKELASLSLRTGVPSYQPPQFVIQEETPPADDNFKQARVLYDYDAKDDSELNLLTNEVILVQEIPNKPNDDYFMGKRGLQSGKVPKAFLEIIS</sequence>
<evidence type="ECO:0000313" key="7">
    <source>
        <dbReference type="RefSeq" id="XP_025835222.1"/>
    </source>
</evidence>
<keyword evidence="6" id="KW-1185">Reference proteome</keyword>
<dbReference type="AlphaFoldDB" id="A0A7F5RGU8"/>
<dbReference type="Pfam" id="PF03114">
    <property type="entry name" value="BAR"/>
    <property type="match status" value="1"/>
</dbReference>
<comment type="similarity">
    <text evidence="1">Belongs to the endophilin family.</text>
</comment>
<evidence type="ECO:0000259" key="5">
    <source>
        <dbReference type="PROSITE" id="PS51021"/>
    </source>
</evidence>
<dbReference type="CDD" id="cd07594">
    <property type="entry name" value="BAR_Endophilin_B"/>
    <property type="match status" value="1"/>
</dbReference>
<feature type="domain" description="SH3" evidence="4">
    <location>
        <begin position="289"/>
        <end position="350"/>
    </location>
</feature>
<dbReference type="Gene3D" id="2.30.30.40">
    <property type="entry name" value="SH3 Domains"/>
    <property type="match status" value="1"/>
</dbReference>
<dbReference type="PANTHER" id="PTHR14167:SF76">
    <property type="entry name" value="ENDOPHILIN B, ISOFORM A"/>
    <property type="match status" value="1"/>
</dbReference>
<dbReference type="CTD" id="37218"/>
<dbReference type="InterPro" id="IPR027267">
    <property type="entry name" value="AH/BAR_dom_sf"/>
</dbReference>
<dbReference type="SUPFAM" id="SSF103657">
    <property type="entry name" value="BAR/IMD domain-like"/>
    <property type="match status" value="1"/>
</dbReference>
<dbReference type="GO" id="GO:0005737">
    <property type="term" value="C:cytoplasm"/>
    <property type="evidence" value="ECO:0007669"/>
    <property type="project" value="InterPro"/>
</dbReference>
<name>A0A7F5RGU8_AGRPL</name>
<dbReference type="GeneID" id="108734778"/>
<dbReference type="InterPro" id="IPR050384">
    <property type="entry name" value="Endophilin_SH3RF"/>
</dbReference>
<evidence type="ECO:0000256" key="2">
    <source>
        <dbReference type="ARBA" id="ARBA00022443"/>
    </source>
</evidence>
<dbReference type="SUPFAM" id="SSF50044">
    <property type="entry name" value="SH3-domain"/>
    <property type="match status" value="1"/>
</dbReference>
<dbReference type="GO" id="GO:0016020">
    <property type="term" value="C:membrane"/>
    <property type="evidence" value="ECO:0007669"/>
    <property type="project" value="TreeGrafter"/>
</dbReference>
<organism evidence="6 7">
    <name type="scientific">Agrilus planipennis</name>
    <name type="common">Emerald ash borer</name>
    <name type="synonym">Agrilus marcopoli</name>
    <dbReference type="NCBI Taxonomy" id="224129"/>
    <lineage>
        <taxon>Eukaryota</taxon>
        <taxon>Metazoa</taxon>
        <taxon>Ecdysozoa</taxon>
        <taxon>Arthropoda</taxon>
        <taxon>Hexapoda</taxon>
        <taxon>Insecta</taxon>
        <taxon>Pterygota</taxon>
        <taxon>Neoptera</taxon>
        <taxon>Endopterygota</taxon>
        <taxon>Coleoptera</taxon>
        <taxon>Polyphaga</taxon>
        <taxon>Elateriformia</taxon>
        <taxon>Buprestoidea</taxon>
        <taxon>Buprestidae</taxon>
        <taxon>Agrilinae</taxon>
        <taxon>Agrilus</taxon>
    </lineage>
</organism>
<dbReference type="InParanoid" id="A0A7F5RGU8"/>
<evidence type="ECO:0000313" key="6">
    <source>
        <dbReference type="Proteomes" id="UP000192223"/>
    </source>
</evidence>
<dbReference type="InterPro" id="IPR036028">
    <property type="entry name" value="SH3-like_dom_sf"/>
</dbReference>
<dbReference type="InterPro" id="IPR001452">
    <property type="entry name" value="SH3_domain"/>
</dbReference>
<gene>
    <name evidence="7" type="primary">LOC108734778</name>
</gene>
<dbReference type="PANTHER" id="PTHR14167">
    <property type="entry name" value="SH3 DOMAIN-CONTAINING"/>
    <property type="match status" value="1"/>
</dbReference>
<dbReference type="PROSITE" id="PS51021">
    <property type="entry name" value="BAR"/>
    <property type="match status" value="1"/>
</dbReference>
<reference evidence="7" key="1">
    <citation type="submission" date="2025-08" db="UniProtKB">
        <authorList>
            <consortium name="RefSeq"/>
        </authorList>
    </citation>
    <scope>IDENTIFICATION</scope>
    <source>
        <tissue evidence="7">Entire body</tissue>
    </source>
</reference>
<dbReference type="SMART" id="SM00326">
    <property type="entry name" value="SH3"/>
    <property type="match status" value="1"/>
</dbReference>
<keyword evidence="2 3" id="KW-0728">SH3 domain</keyword>
<evidence type="ECO:0000256" key="3">
    <source>
        <dbReference type="PROSITE-ProRule" id="PRU00192"/>
    </source>
</evidence>
<dbReference type="InterPro" id="IPR004148">
    <property type="entry name" value="BAR_dom"/>
</dbReference>
<dbReference type="FunCoup" id="A0A7F5RGU8">
    <property type="interactions" value="587"/>
</dbReference>
<dbReference type="Gene3D" id="1.20.1270.60">
    <property type="entry name" value="Arfaptin homology (AH) domain/BAR domain"/>
    <property type="match status" value="1"/>
</dbReference>
<dbReference type="Proteomes" id="UP000192223">
    <property type="component" value="Unplaced"/>
</dbReference>
<dbReference type="OrthoDB" id="14167at2759"/>
<dbReference type="GO" id="GO:0061024">
    <property type="term" value="P:membrane organization"/>
    <property type="evidence" value="ECO:0007669"/>
    <property type="project" value="TreeGrafter"/>
</dbReference>
<feature type="domain" description="BAR" evidence="5">
    <location>
        <begin position="24"/>
        <end position="270"/>
    </location>
</feature>
<dbReference type="RefSeq" id="XP_025835222.1">
    <property type="nucleotide sequence ID" value="XM_025979437.1"/>
</dbReference>